<evidence type="ECO:0000313" key="3">
    <source>
        <dbReference type="Proteomes" id="UP000199648"/>
    </source>
</evidence>
<dbReference type="Pfam" id="PF10593">
    <property type="entry name" value="Z1"/>
    <property type="match status" value="1"/>
</dbReference>
<organism evidence="2 3">
    <name type="scientific">Thiohalomonas denitrificans</name>
    <dbReference type="NCBI Taxonomy" id="415747"/>
    <lineage>
        <taxon>Bacteria</taxon>
        <taxon>Pseudomonadati</taxon>
        <taxon>Pseudomonadota</taxon>
        <taxon>Gammaproteobacteria</taxon>
        <taxon>Thiohalomonadales</taxon>
        <taxon>Thiohalomonadaceae</taxon>
        <taxon>Thiohalomonas</taxon>
    </lineage>
</organism>
<proteinExistence type="predicted"/>
<evidence type="ECO:0000259" key="1">
    <source>
        <dbReference type="Pfam" id="PF10593"/>
    </source>
</evidence>
<dbReference type="Proteomes" id="UP000199648">
    <property type="component" value="Unassembled WGS sequence"/>
</dbReference>
<dbReference type="EMBL" id="FMWD01000008">
    <property type="protein sequence ID" value="SCZ64740.1"/>
    <property type="molecule type" value="Genomic_DNA"/>
</dbReference>
<feature type="domain" description="Putative endonuclease Z1" evidence="1">
    <location>
        <begin position="488"/>
        <end position="732"/>
    </location>
</feature>
<keyword evidence="3" id="KW-1185">Reference proteome</keyword>
<dbReference type="InterPro" id="IPR018310">
    <property type="entry name" value="Put_endonuclease_Z1-dom"/>
</dbReference>
<accession>A0A1G5QT67</accession>
<dbReference type="RefSeq" id="WP_092998202.1">
    <property type="nucleotide sequence ID" value="NZ_FMWD01000008.1"/>
</dbReference>
<dbReference type="STRING" id="415747.SAMN03097708_02707"/>
<protein>
    <submittedName>
        <fullName evidence="2">Z1 domain-containing protein</fullName>
    </submittedName>
</protein>
<evidence type="ECO:0000313" key="2">
    <source>
        <dbReference type="EMBL" id="SCZ64740.1"/>
    </source>
</evidence>
<dbReference type="OrthoDB" id="436461at2"/>
<sequence length="987" mass="110861">MSEATPNLSLPLKNLLQGLAEQAPIPILPMLSGFARELVTEDDLVEFVQQAPPNDPGMIQLRLALAKWDASDNLKLPGVDGQETGSGTIARRVAVVKSLGLSDSAETVLREKIPVYVEGAIVISKEFKPWYEEVRHQRSTMYWDHYEKYLAQEKKWPAPSINTIDQSTNAIVERLANPTCPDIKRTKGLVVGYVQSGKTANFTGVIAKAIDAGYRLVIVMTGTIEILRAQTQRRIDMELMGVENVLAGQDPKDPEVAKGLDYQQDEEWLADRFVRHSQQALDQPGVARIRRVTTHKGDYKSLPHGMSQLRYERHDKTKPLNAEENLFHTDAYVVIVKKNSAPLKKLIKDLKPMRDTLNELPALIIDDESDVASVNTKDPKKSKDRTIINKLITEILELVPRAQYVGYTATPFANVLIDPDETDKIDLFPSDFVLSLPRPPQYMGVQEFHDIDPEWENTPKTMATSNELAFIRAVSGGPDVDPVLHRDELRAALDAWVLSGAIKKFREAKTGRTFRHHTMLVHEDVRNAMHLDSASVVRGLWNTGKFTSGEGLSRLRKLFDDDYAAVMVVRADAEPVPASFDELKPYVPEAVAEMTSSGADPVLVVNSDKNIQDQQQALDFDKSRVWRVLVGGTKLSRGFTVEGLTISYFRRKAGQADTLMQAGRWFGFREGYRDLVRLYIRRDHKVDLYEAFEALLLDEEAFRDELGKYAGLDEDNKPIVEPRHIPPLVSQHLPWLKPTARNKMFNAVVKARASVGAFHQLSSIPPREEKAKHKHNLETVVLPLLKLADKAETLPYVDGTTRQQHARVGLVDAAEFLALFDQLIWHQDYQRVIDPLRAFIVTATEKKRIRDWAIIWPQRAVPGRELGFEELSVPAPIFKRSRRQAPRIDFTGENKRNILAAERVPAGESLPGIGKSDTRGVLVISLVADREEKSEAEAASRQEIVGMISLRVPDKSIQSKRELIQYGVVIPDKADEVAVDVDAQKAV</sequence>
<gene>
    <name evidence="2" type="ORF">SAMN03097708_02707</name>
</gene>
<dbReference type="AlphaFoldDB" id="A0A1G5QT67"/>
<name>A0A1G5QT67_9GAMM</name>
<reference evidence="2 3" key="1">
    <citation type="submission" date="2016-10" db="EMBL/GenBank/DDBJ databases">
        <authorList>
            <person name="de Groot N.N."/>
        </authorList>
    </citation>
    <scope>NUCLEOTIDE SEQUENCE [LARGE SCALE GENOMIC DNA]</scope>
    <source>
        <strain evidence="2 3">HLD2</strain>
    </source>
</reference>